<feature type="domain" description="PAC" evidence="2">
    <location>
        <begin position="322"/>
        <end position="381"/>
    </location>
</feature>
<sequence>MISDEARLLLDYLEVQLYDVKTKQDIPTSLANDVGFLQLDKTMKIIRAAVVELGNGNLSYQINGKGYVLGSLKSLQASLRNLTWKTKAIAAGDFSQSVHCLGDFSDSFNSMTKKLEISIHEIKEIQEHFEMIFDTIPDMTIISNIEDGTVSAYNQAFLETMKFTKEELENKTILITDYCNDLDEHARFIERLMKDSFIKNAEINFHGKSDQIITGLVSSRIIKIKGVPHTLSVIRDITELKVIEKKLRESEELHRLLADNAADVIWTMGLDGKFTYISPSVEKLRGYTVAEVLAQSPEEVLCPSSLIHLQKGLENASQLIQNNLPFKVFRGELEQPCKNGTTVWTEATVSGIYSEDGSFIGMLGVTRDISDRKIMEDEIVRLSVTDKLTQSYNRLKLDETMEEQIQLAKIATVPFSILILDIDHFKRVNDNYGHQVGDQVLVELVAILQNHVRSDDVVGRWGGEEFLIILPNTGLEGSVGLAEKLLSLVGANIFTRAGRVTISIGVAAYQGDLSQESIVSRADSALYLAKKNGRNRVEYLK</sequence>
<feature type="domain" description="GGDEF" evidence="3">
    <location>
        <begin position="413"/>
        <end position="541"/>
    </location>
</feature>
<dbReference type="PANTHER" id="PTHR46663:SF4">
    <property type="entry name" value="DIGUANYLATE CYCLASE DGCT-RELATED"/>
    <property type="match status" value="1"/>
</dbReference>
<dbReference type="SMART" id="SM00267">
    <property type="entry name" value="GGDEF"/>
    <property type="match status" value="1"/>
</dbReference>
<dbReference type="Proteomes" id="UP000653358">
    <property type="component" value="Unassembled WGS sequence"/>
</dbReference>
<name>A0ABR6WN29_9FIRM</name>
<feature type="domain" description="PAS" evidence="1">
    <location>
        <begin position="250"/>
        <end position="323"/>
    </location>
</feature>
<dbReference type="Gene3D" id="3.30.70.270">
    <property type="match status" value="1"/>
</dbReference>
<dbReference type="CDD" id="cd00130">
    <property type="entry name" value="PAS"/>
    <property type="match status" value="2"/>
</dbReference>
<dbReference type="NCBIfam" id="TIGR00229">
    <property type="entry name" value="sensory_box"/>
    <property type="match status" value="2"/>
</dbReference>
<dbReference type="CDD" id="cd01949">
    <property type="entry name" value="GGDEF"/>
    <property type="match status" value="1"/>
</dbReference>
<dbReference type="SMART" id="SM00091">
    <property type="entry name" value="PAS"/>
    <property type="match status" value="2"/>
</dbReference>
<dbReference type="PROSITE" id="PS50887">
    <property type="entry name" value="GGDEF"/>
    <property type="match status" value="1"/>
</dbReference>
<dbReference type="EMBL" id="WJBB01000012">
    <property type="protein sequence ID" value="MBC3797532.1"/>
    <property type="molecule type" value="Genomic_DNA"/>
</dbReference>
<gene>
    <name evidence="4" type="ORF">GH807_10795</name>
</gene>
<keyword evidence="5" id="KW-1185">Reference proteome</keyword>
<dbReference type="NCBIfam" id="TIGR00254">
    <property type="entry name" value="GGDEF"/>
    <property type="match status" value="1"/>
</dbReference>
<evidence type="ECO:0000313" key="4">
    <source>
        <dbReference type="EMBL" id="MBC3797532.1"/>
    </source>
</evidence>
<dbReference type="SUPFAM" id="SSF55785">
    <property type="entry name" value="PYP-like sensor domain (PAS domain)"/>
    <property type="match status" value="2"/>
</dbReference>
<proteinExistence type="predicted"/>
<evidence type="ECO:0000259" key="2">
    <source>
        <dbReference type="PROSITE" id="PS50113"/>
    </source>
</evidence>
<dbReference type="PANTHER" id="PTHR46663">
    <property type="entry name" value="DIGUANYLATE CYCLASE DGCT-RELATED"/>
    <property type="match status" value="1"/>
</dbReference>
<comment type="caution">
    <text evidence="4">The sequence shown here is derived from an EMBL/GenBank/DDBJ whole genome shotgun (WGS) entry which is preliminary data.</text>
</comment>
<protein>
    <submittedName>
        <fullName evidence="4">Diguanylate cyclase</fullName>
    </submittedName>
</protein>
<dbReference type="RefSeq" id="WP_148604086.1">
    <property type="nucleotide sequence ID" value="NZ_RXYB01000012.1"/>
</dbReference>
<dbReference type="InterPro" id="IPR001610">
    <property type="entry name" value="PAC"/>
</dbReference>
<evidence type="ECO:0000259" key="3">
    <source>
        <dbReference type="PROSITE" id="PS50887"/>
    </source>
</evidence>
<dbReference type="InterPro" id="IPR052163">
    <property type="entry name" value="DGC-Regulatory_Protein"/>
</dbReference>
<dbReference type="InterPro" id="IPR029787">
    <property type="entry name" value="Nucleotide_cyclase"/>
</dbReference>
<dbReference type="InterPro" id="IPR035965">
    <property type="entry name" value="PAS-like_dom_sf"/>
</dbReference>
<organism evidence="4 5">
    <name type="scientific">Acetobacterium tundrae</name>
    <dbReference type="NCBI Taxonomy" id="132932"/>
    <lineage>
        <taxon>Bacteria</taxon>
        <taxon>Bacillati</taxon>
        <taxon>Bacillota</taxon>
        <taxon>Clostridia</taxon>
        <taxon>Eubacteriales</taxon>
        <taxon>Eubacteriaceae</taxon>
        <taxon>Acetobacterium</taxon>
    </lineage>
</organism>
<evidence type="ECO:0000259" key="1">
    <source>
        <dbReference type="PROSITE" id="PS50112"/>
    </source>
</evidence>
<dbReference type="SMART" id="SM00086">
    <property type="entry name" value="PAC"/>
    <property type="match status" value="2"/>
</dbReference>
<dbReference type="Gene3D" id="3.30.450.20">
    <property type="entry name" value="PAS domain"/>
    <property type="match status" value="2"/>
</dbReference>
<reference evidence="4 5" key="1">
    <citation type="journal article" date="2020" name="mSystems">
        <title>Defining Genomic and Predicted Metabolic Features of the Acetobacterium Genus.</title>
        <authorList>
            <person name="Ross D.E."/>
            <person name="Marshall C.W."/>
            <person name="Gulliver D."/>
            <person name="May H.D."/>
            <person name="Norman R.S."/>
        </authorList>
    </citation>
    <scope>NUCLEOTIDE SEQUENCE [LARGE SCALE GENOMIC DNA]</scope>
    <source>
        <strain evidence="4 5">DSM 9173</strain>
    </source>
</reference>
<dbReference type="PROSITE" id="PS50112">
    <property type="entry name" value="PAS"/>
    <property type="match status" value="1"/>
</dbReference>
<dbReference type="Pfam" id="PF00990">
    <property type="entry name" value="GGDEF"/>
    <property type="match status" value="1"/>
</dbReference>
<accession>A0ABR6WN29</accession>
<dbReference type="PROSITE" id="PS50113">
    <property type="entry name" value="PAC"/>
    <property type="match status" value="1"/>
</dbReference>
<dbReference type="InterPro" id="IPR000014">
    <property type="entry name" value="PAS"/>
</dbReference>
<dbReference type="SUPFAM" id="SSF55073">
    <property type="entry name" value="Nucleotide cyclase"/>
    <property type="match status" value="1"/>
</dbReference>
<dbReference type="InterPro" id="IPR000700">
    <property type="entry name" value="PAS-assoc_C"/>
</dbReference>
<dbReference type="InterPro" id="IPR000160">
    <property type="entry name" value="GGDEF_dom"/>
</dbReference>
<dbReference type="Pfam" id="PF13426">
    <property type="entry name" value="PAS_9"/>
    <property type="match status" value="2"/>
</dbReference>
<dbReference type="CDD" id="cd06225">
    <property type="entry name" value="HAMP"/>
    <property type="match status" value="1"/>
</dbReference>
<evidence type="ECO:0000313" key="5">
    <source>
        <dbReference type="Proteomes" id="UP000653358"/>
    </source>
</evidence>
<dbReference type="InterPro" id="IPR043128">
    <property type="entry name" value="Rev_trsase/Diguanyl_cyclase"/>
</dbReference>